<dbReference type="Proteomes" id="UP000638263">
    <property type="component" value="Unassembled WGS sequence"/>
</dbReference>
<reference evidence="2" key="1">
    <citation type="journal article" date="2014" name="Int. J. Syst. Evol. Microbiol.">
        <title>Complete genome sequence of Corynebacterium casei LMG S-19264T (=DSM 44701T), isolated from a smear-ripened cheese.</title>
        <authorList>
            <consortium name="US DOE Joint Genome Institute (JGI-PGF)"/>
            <person name="Walter F."/>
            <person name="Albersmeier A."/>
            <person name="Kalinowski J."/>
            <person name="Ruckert C."/>
        </authorList>
    </citation>
    <scope>NUCLEOTIDE SEQUENCE</scope>
    <source>
        <strain evidence="2">CGMCC 4.3508</strain>
    </source>
</reference>
<dbReference type="EMBL" id="BMMH01000014">
    <property type="protein sequence ID" value="GGL32698.1"/>
    <property type="molecule type" value="Genomic_DNA"/>
</dbReference>
<keyword evidence="3" id="KW-1185">Reference proteome</keyword>
<organism evidence="2 3">
    <name type="scientific">Nocardia jinanensis</name>
    <dbReference type="NCBI Taxonomy" id="382504"/>
    <lineage>
        <taxon>Bacteria</taxon>
        <taxon>Bacillati</taxon>
        <taxon>Actinomycetota</taxon>
        <taxon>Actinomycetes</taxon>
        <taxon>Mycobacteriales</taxon>
        <taxon>Nocardiaceae</taxon>
        <taxon>Nocardia</taxon>
    </lineage>
</organism>
<evidence type="ECO:0000313" key="2">
    <source>
        <dbReference type="EMBL" id="GGL32698.1"/>
    </source>
</evidence>
<feature type="region of interest" description="Disordered" evidence="1">
    <location>
        <begin position="60"/>
        <end position="103"/>
    </location>
</feature>
<name>A0A917RUF3_9NOCA</name>
<evidence type="ECO:0000313" key="3">
    <source>
        <dbReference type="Proteomes" id="UP000638263"/>
    </source>
</evidence>
<reference evidence="2" key="2">
    <citation type="submission" date="2020-09" db="EMBL/GenBank/DDBJ databases">
        <authorList>
            <person name="Sun Q."/>
            <person name="Zhou Y."/>
        </authorList>
    </citation>
    <scope>NUCLEOTIDE SEQUENCE</scope>
    <source>
        <strain evidence="2">CGMCC 4.3508</strain>
    </source>
</reference>
<gene>
    <name evidence="2" type="ORF">GCM10011588_54390</name>
</gene>
<proteinExistence type="predicted"/>
<evidence type="ECO:0000256" key="1">
    <source>
        <dbReference type="SAM" id="MobiDB-lite"/>
    </source>
</evidence>
<dbReference type="AlphaFoldDB" id="A0A917RUF3"/>
<protein>
    <submittedName>
        <fullName evidence="2">Uncharacterized protein</fullName>
    </submittedName>
</protein>
<accession>A0A917RUF3</accession>
<sequence>MRFEVKVSSYGGRWLISAPAFGVRKIVEDESAVRQEAYRMIARCGTAPAVFEIDLVPGVPPPENDRPAPVEVHGQGRSPRWASVTELRAGRRSTDEPAIDDGF</sequence>
<comment type="caution">
    <text evidence="2">The sequence shown here is derived from an EMBL/GenBank/DDBJ whole genome shotgun (WGS) entry which is preliminary data.</text>
</comment>